<dbReference type="Proteomes" id="UP000571017">
    <property type="component" value="Unassembled WGS sequence"/>
</dbReference>
<gene>
    <name evidence="4" type="primary">moaD</name>
    <name evidence="4" type="ORF">H0266_06235</name>
</gene>
<dbReference type="PANTHER" id="PTHR33359:SF1">
    <property type="entry name" value="MOLYBDOPTERIN SYNTHASE SULFUR CARRIER SUBUNIT"/>
    <property type="match status" value="1"/>
</dbReference>
<dbReference type="PANTHER" id="PTHR33359">
    <property type="entry name" value="MOLYBDOPTERIN SYNTHASE SULFUR CARRIER SUBUNIT"/>
    <property type="match status" value="1"/>
</dbReference>
<evidence type="ECO:0000256" key="2">
    <source>
        <dbReference type="ARBA" id="ARBA00024200"/>
    </source>
</evidence>
<evidence type="ECO:0000313" key="5">
    <source>
        <dbReference type="Proteomes" id="UP000571017"/>
    </source>
</evidence>
<accession>A0A838CRD0</accession>
<dbReference type="GO" id="GO:0006777">
    <property type="term" value="P:Mo-molybdopterin cofactor biosynthetic process"/>
    <property type="evidence" value="ECO:0007669"/>
    <property type="project" value="InterPro"/>
</dbReference>
<dbReference type="InterPro" id="IPR016155">
    <property type="entry name" value="Mopterin_synth/thiamin_S_b"/>
</dbReference>
<dbReference type="GO" id="GO:1990133">
    <property type="term" value="C:molybdopterin adenylyltransferase complex"/>
    <property type="evidence" value="ECO:0007669"/>
    <property type="project" value="TreeGrafter"/>
</dbReference>
<dbReference type="InterPro" id="IPR012675">
    <property type="entry name" value="Beta-grasp_dom_sf"/>
</dbReference>
<organism evidence="4 5">
    <name type="scientific">Halobacillus locisalis</name>
    <dbReference type="NCBI Taxonomy" id="220753"/>
    <lineage>
        <taxon>Bacteria</taxon>
        <taxon>Bacillati</taxon>
        <taxon>Bacillota</taxon>
        <taxon>Bacilli</taxon>
        <taxon>Bacillales</taxon>
        <taxon>Bacillaceae</taxon>
        <taxon>Halobacillus</taxon>
    </lineage>
</organism>
<dbReference type="GO" id="GO:0000166">
    <property type="term" value="F:nucleotide binding"/>
    <property type="evidence" value="ECO:0007669"/>
    <property type="project" value="UniProtKB-KW"/>
</dbReference>
<evidence type="ECO:0000256" key="1">
    <source>
        <dbReference type="ARBA" id="ARBA00022741"/>
    </source>
</evidence>
<keyword evidence="5" id="KW-1185">Reference proteome</keyword>
<dbReference type="CDD" id="cd00754">
    <property type="entry name" value="Ubl_MoaD"/>
    <property type="match status" value="1"/>
</dbReference>
<dbReference type="RefSeq" id="WP_181471499.1">
    <property type="nucleotide sequence ID" value="NZ_JACEFG010000001.1"/>
</dbReference>
<dbReference type="Gene3D" id="3.10.20.30">
    <property type="match status" value="1"/>
</dbReference>
<comment type="caution">
    <text evidence="4">The sequence shown here is derived from an EMBL/GenBank/DDBJ whole genome shotgun (WGS) entry which is preliminary data.</text>
</comment>
<name>A0A838CRD0_9BACI</name>
<dbReference type="Pfam" id="PF02597">
    <property type="entry name" value="ThiS"/>
    <property type="match status" value="1"/>
</dbReference>
<dbReference type="NCBIfam" id="TIGR01682">
    <property type="entry name" value="moaD"/>
    <property type="match status" value="1"/>
</dbReference>
<keyword evidence="1" id="KW-0547">Nucleotide-binding</keyword>
<dbReference type="SUPFAM" id="SSF54285">
    <property type="entry name" value="MoaD/ThiS"/>
    <property type="match status" value="1"/>
</dbReference>
<dbReference type="UniPathway" id="UPA00344"/>
<reference evidence="4 5" key="1">
    <citation type="journal article" date="2004" name="Extremophiles">
        <title>Halobacillus locisalis sp. nov., a halophilic bacterium isolated from a marine solar saltern of the Yellow Sea in Korea.</title>
        <authorList>
            <person name="Yoon J.H."/>
            <person name="Kang K.H."/>
            <person name="Oh T.K."/>
            <person name="Park Y.H."/>
        </authorList>
    </citation>
    <scope>NUCLEOTIDE SEQUENCE [LARGE SCALE GENOMIC DNA]</scope>
    <source>
        <strain evidence="4 5">KCTC 3788</strain>
    </source>
</reference>
<dbReference type="EMBL" id="JACEFG010000001">
    <property type="protein sequence ID" value="MBA2174504.1"/>
    <property type="molecule type" value="Genomic_DNA"/>
</dbReference>
<protein>
    <recommendedName>
        <fullName evidence="3">Molybdopterin synthase sulfur carrier subunit</fullName>
    </recommendedName>
</protein>
<dbReference type="InterPro" id="IPR044672">
    <property type="entry name" value="MOCS2A"/>
</dbReference>
<evidence type="ECO:0000256" key="3">
    <source>
        <dbReference type="ARBA" id="ARBA00024247"/>
    </source>
</evidence>
<proteinExistence type="inferred from homology"/>
<evidence type="ECO:0000313" key="4">
    <source>
        <dbReference type="EMBL" id="MBA2174504.1"/>
    </source>
</evidence>
<comment type="similarity">
    <text evidence="2">Belongs to the MoaD family.</text>
</comment>
<dbReference type="InterPro" id="IPR003749">
    <property type="entry name" value="ThiS/MoaD-like"/>
</dbReference>
<sequence length="77" mass="8582">MNQVLFFAELREKTGVYKVDVELTGFSVNQVKEWVAKDYSMPKVQDAMVAINEEFALNETIIENGDVIAFIPPVSGG</sequence>
<dbReference type="AlphaFoldDB" id="A0A838CRD0"/>